<name>A0ABT2B3T6_9ACTN</name>
<protein>
    <submittedName>
        <fullName evidence="1">Uncharacterized protein</fullName>
    </submittedName>
</protein>
<gene>
    <name evidence="1" type="ORF">NX794_18090</name>
</gene>
<keyword evidence="2" id="KW-1185">Reference proteome</keyword>
<evidence type="ECO:0000313" key="1">
    <source>
        <dbReference type="EMBL" id="MCS0603107.1"/>
    </source>
</evidence>
<reference evidence="1 2" key="1">
    <citation type="submission" date="2022-08" db="EMBL/GenBank/DDBJ databases">
        <authorList>
            <person name="Somphong A."/>
            <person name="Phongsopitanun W."/>
        </authorList>
    </citation>
    <scope>NUCLEOTIDE SEQUENCE [LARGE SCALE GENOMIC DNA]</scope>
    <source>
        <strain evidence="1 2">LP11</strain>
    </source>
</reference>
<comment type="caution">
    <text evidence="1">The sequence shown here is derived from an EMBL/GenBank/DDBJ whole genome shotgun (WGS) entry which is preliminary data.</text>
</comment>
<sequence>MGFLSSRRKRSRLAPELDDQDLGKLLKSLLATTKSGIIATTDLCLAQISRLLGQQPGDWDRRAHRMGVLADYLAETQLAKSWAVREPRSADALTLHAWTQVARARRHNSPEDAAEAVDLCLRAAALAPDDPTPWVVLLEAGRVQRLQRSQVFGAWNEVLARDRWNREAYLGMLGYLGPQEAGSRVQVLDFVDSLGHRMPANVPCAAVELTAQVLQYHSLVERGGVEALVARNHWSHTAATQALDRVAHTWAQPGFLRHAKALADLNLLAYALVAADRRRQAAAVFDLLGGVVTPWPWATEGDALAGFEQAQRRALAAL</sequence>
<dbReference type="Proteomes" id="UP001205612">
    <property type="component" value="Unassembled WGS sequence"/>
</dbReference>
<organism evidence="1 2">
    <name type="scientific">Streptomyces pyxinicus</name>
    <dbReference type="NCBI Taxonomy" id="2970331"/>
    <lineage>
        <taxon>Bacteria</taxon>
        <taxon>Bacillati</taxon>
        <taxon>Actinomycetota</taxon>
        <taxon>Actinomycetes</taxon>
        <taxon>Kitasatosporales</taxon>
        <taxon>Streptomycetaceae</taxon>
        <taxon>Streptomyces</taxon>
    </lineage>
</organism>
<dbReference type="EMBL" id="JANUGP010000012">
    <property type="protein sequence ID" value="MCS0603107.1"/>
    <property type="molecule type" value="Genomic_DNA"/>
</dbReference>
<proteinExistence type="predicted"/>
<evidence type="ECO:0000313" key="2">
    <source>
        <dbReference type="Proteomes" id="UP001205612"/>
    </source>
</evidence>
<accession>A0ABT2B3T6</accession>
<dbReference type="RefSeq" id="WP_258779588.1">
    <property type="nucleotide sequence ID" value="NZ_JANUGP010000012.1"/>
</dbReference>